<keyword evidence="2" id="KW-0808">Transferase</keyword>
<protein>
    <submittedName>
        <fullName evidence="10">Uncharacterized protein LOC115627931</fullName>
    </submittedName>
</protein>
<dbReference type="PANTHER" id="PTHR46165:SF6">
    <property type="entry name" value="SET AND MYND DOMAIN-CONTAINING PROTEIN 4-LIKE PROTEIN"/>
    <property type="match status" value="1"/>
</dbReference>
<feature type="domain" description="MYND-type" evidence="8">
    <location>
        <begin position="271"/>
        <end position="309"/>
    </location>
</feature>
<dbReference type="GO" id="GO:0008270">
    <property type="term" value="F:zinc ion binding"/>
    <property type="evidence" value="ECO:0007669"/>
    <property type="project" value="UniProtKB-KW"/>
</dbReference>
<dbReference type="PROSITE" id="PS01360">
    <property type="entry name" value="ZF_MYND_1"/>
    <property type="match status" value="1"/>
</dbReference>
<dbReference type="Gene3D" id="6.10.140.2220">
    <property type="match status" value="1"/>
</dbReference>
<proteinExistence type="predicted"/>
<dbReference type="RefSeq" id="XP_030379684.1">
    <property type="nucleotide sequence ID" value="XM_030523824.1"/>
</dbReference>
<dbReference type="SUPFAM" id="SSF144232">
    <property type="entry name" value="HIT/MYND zinc finger-like"/>
    <property type="match status" value="1"/>
</dbReference>
<dbReference type="InterPro" id="IPR046341">
    <property type="entry name" value="SET_dom_sf"/>
</dbReference>
<gene>
    <name evidence="10" type="primary">LOC115627931</name>
</gene>
<dbReference type="GO" id="GO:0032259">
    <property type="term" value="P:methylation"/>
    <property type="evidence" value="ECO:0007669"/>
    <property type="project" value="UniProtKB-KW"/>
</dbReference>
<dbReference type="Gene3D" id="2.170.270.10">
    <property type="entry name" value="SET domain"/>
    <property type="match status" value="2"/>
</dbReference>
<evidence type="ECO:0000256" key="1">
    <source>
        <dbReference type="ARBA" id="ARBA00022603"/>
    </source>
</evidence>
<dbReference type="GO" id="GO:0042826">
    <property type="term" value="F:histone deacetylase binding"/>
    <property type="evidence" value="ECO:0007669"/>
    <property type="project" value="TreeGrafter"/>
</dbReference>
<accession>A0A6J2TUB8</accession>
<dbReference type="Pfam" id="PF01753">
    <property type="entry name" value="zf-MYND"/>
    <property type="match status" value="1"/>
</dbReference>
<evidence type="ECO:0000313" key="9">
    <source>
        <dbReference type="Proteomes" id="UP000504634"/>
    </source>
</evidence>
<evidence type="ECO:0000256" key="6">
    <source>
        <dbReference type="ARBA" id="ARBA00022833"/>
    </source>
</evidence>
<dbReference type="GO" id="GO:0008168">
    <property type="term" value="F:methyltransferase activity"/>
    <property type="evidence" value="ECO:0007669"/>
    <property type="project" value="UniProtKB-KW"/>
</dbReference>
<dbReference type="Proteomes" id="UP000504634">
    <property type="component" value="Unplaced"/>
</dbReference>
<evidence type="ECO:0000256" key="3">
    <source>
        <dbReference type="ARBA" id="ARBA00022691"/>
    </source>
</evidence>
<dbReference type="AlphaFoldDB" id="A0A6J2TUB8"/>
<keyword evidence="6" id="KW-0862">Zinc</keyword>
<dbReference type="GeneID" id="115627931"/>
<dbReference type="GO" id="GO:0005634">
    <property type="term" value="C:nucleus"/>
    <property type="evidence" value="ECO:0007669"/>
    <property type="project" value="TreeGrafter"/>
</dbReference>
<evidence type="ECO:0000256" key="7">
    <source>
        <dbReference type="PROSITE-ProRule" id="PRU00134"/>
    </source>
</evidence>
<dbReference type="InterPro" id="IPR002893">
    <property type="entry name" value="Znf_MYND"/>
</dbReference>
<dbReference type="SUPFAM" id="SSF82199">
    <property type="entry name" value="SET domain"/>
    <property type="match status" value="1"/>
</dbReference>
<evidence type="ECO:0000259" key="8">
    <source>
        <dbReference type="PROSITE" id="PS50865"/>
    </source>
</evidence>
<dbReference type="InterPro" id="IPR052097">
    <property type="entry name" value="SET-MYND_domain_protein"/>
</dbReference>
<dbReference type="OrthoDB" id="62495at2759"/>
<reference evidence="10" key="1">
    <citation type="submission" date="2025-08" db="UniProtKB">
        <authorList>
            <consortium name="RefSeq"/>
        </authorList>
    </citation>
    <scope>IDENTIFICATION</scope>
    <source>
        <strain evidence="10">11010-0011.00</strain>
        <tissue evidence="10">Whole body</tissue>
    </source>
</reference>
<organism evidence="9 10">
    <name type="scientific">Drosophila lebanonensis</name>
    <name type="common">Fruit fly</name>
    <name type="synonym">Scaptodrosophila lebanonensis</name>
    <dbReference type="NCBI Taxonomy" id="7225"/>
    <lineage>
        <taxon>Eukaryota</taxon>
        <taxon>Metazoa</taxon>
        <taxon>Ecdysozoa</taxon>
        <taxon>Arthropoda</taxon>
        <taxon>Hexapoda</taxon>
        <taxon>Insecta</taxon>
        <taxon>Pterygota</taxon>
        <taxon>Neoptera</taxon>
        <taxon>Endopterygota</taxon>
        <taxon>Diptera</taxon>
        <taxon>Brachycera</taxon>
        <taxon>Muscomorpha</taxon>
        <taxon>Ephydroidea</taxon>
        <taxon>Drosophilidae</taxon>
        <taxon>Scaptodrosophila</taxon>
    </lineage>
</organism>
<keyword evidence="3" id="KW-0949">S-adenosyl-L-methionine</keyword>
<keyword evidence="4" id="KW-0479">Metal-binding</keyword>
<evidence type="ECO:0000313" key="10">
    <source>
        <dbReference type="RefSeq" id="XP_030379684.1"/>
    </source>
</evidence>
<sequence>MHWLTLKVLEPPLQDDTEYNIIQKLLCPQNIIETELILLMFEKETTSFFEKRKGISKDLLISANKPQNGTNSFGVLQYLNKIIYRAPFDTNWLAEAILARSIHNIRQKNVNFSHSDLLYYKTLYPNGVTAQEKVLVQTLLCLTFYAKKDMNGARVNLQELSDLLTRLPKTMWDINPEMQKYFDQLDKIKKEVNQNTNTVTLKIKPKNNIEVPFNGFKLSKEIPWASNACDYVSASTEQRTGVYARVPIPKNEAVVSEDPAFFQYSVPFTNCELCGIHQALLYTCPGCRYKTYCSENCISADKEEHRNECYLYKIGIIPVLEATQLYRFFVQAAKLLFNTTFKKKGHLRKFINSQSAWNFIVKNAKTDENSIIVEFLVTKPNYNLLTPAKWWEIISTAFRLAVFMHKSSFANIFDFGEIGLGKLDCIHLIAAILLRLNGHITLNSIRTELRYNISQTLECETDSPEVVHNTNSKAGVERITTDAFEYYKIIPQFEFVQIYKEHEKLVMEGKLFPAERTFNINESKPIYRWQDSPLAEYTLKIMQLCLNSNEIKSANDIINVSNTSVESCKEVLYLNTSKRCELIAKFVNTFQTFLDEYFIKLAGLEGGYLRQERTALCSTLKKFNHSCAANVQVRALTNGQYIATTNQKINVGDELTLSHDVNIWQHNRSQRRSYFENLGTTCRCTACALPECLEPTNIRASLYCNCSNQRDKITPLMGECPKCHTKYAELLQEKTNFIDHIQDEIRERESGHETTVRQLVVLYGTYNFYVNDFFAEFHEARIRSALKLSKFLASQGFLQHASDTILMIDYEYSFLVDATLANSFFFEIFEVIKAILEGFIRDVPNLMEIDVSHLHMLMAMASKLLKDKHMHLDAYLNKDKRFNILQGYFTDYQKWLSAINLHFFMPNNMRALLSK</sequence>
<dbReference type="PANTHER" id="PTHR46165">
    <property type="entry name" value="SET AND MYND DOMAIN-CONTAINING PROTEIN 4"/>
    <property type="match status" value="1"/>
</dbReference>
<name>A0A6J2TUB8_DROLE</name>
<keyword evidence="5 7" id="KW-0863">Zinc-finger</keyword>
<evidence type="ECO:0000256" key="2">
    <source>
        <dbReference type="ARBA" id="ARBA00022679"/>
    </source>
</evidence>
<dbReference type="Gene3D" id="1.10.220.160">
    <property type="match status" value="1"/>
</dbReference>
<keyword evidence="1" id="KW-0489">Methyltransferase</keyword>
<evidence type="ECO:0000256" key="5">
    <source>
        <dbReference type="ARBA" id="ARBA00022771"/>
    </source>
</evidence>
<keyword evidence="9" id="KW-1185">Reference proteome</keyword>
<evidence type="ECO:0000256" key="4">
    <source>
        <dbReference type="ARBA" id="ARBA00022723"/>
    </source>
</evidence>
<dbReference type="GO" id="GO:0005737">
    <property type="term" value="C:cytoplasm"/>
    <property type="evidence" value="ECO:0007669"/>
    <property type="project" value="TreeGrafter"/>
</dbReference>
<dbReference type="PROSITE" id="PS50865">
    <property type="entry name" value="ZF_MYND_2"/>
    <property type="match status" value="1"/>
</dbReference>